<keyword evidence="2" id="KW-1185">Reference proteome</keyword>
<dbReference type="EMBL" id="SNYA01000005">
    <property type="protein sequence ID" value="TDP91710.1"/>
    <property type="molecule type" value="Genomic_DNA"/>
</dbReference>
<evidence type="ECO:0000313" key="2">
    <source>
        <dbReference type="Proteomes" id="UP000295601"/>
    </source>
</evidence>
<evidence type="ECO:0000313" key="1">
    <source>
        <dbReference type="EMBL" id="TDP91710.1"/>
    </source>
</evidence>
<organism evidence="1 2">
    <name type="scientific">Leucobacter luti</name>
    <dbReference type="NCBI Taxonomy" id="340320"/>
    <lineage>
        <taxon>Bacteria</taxon>
        <taxon>Bacillati</taxon>
        <taxon>Actinomycetota</taxon>
        <taxon>Actinomycetes</taxon>
        <taxon>Micrococcales</taxon>
        <taxon>Microbacteriaceae</taxon>
        <taxon>Leucobacter</taxon>
    </lineage>
</organism>
<evidence type="ECO:0008006" key="3">
    <source>
        <dbReference type="Google" id="ProtNLM"/>
    </source>
</evidence>
<dbReference type="OrthoDB" id="5061673at2"/>
<comment type="caution">
    <text evidence="1">The sequence shown here is derived from an EMBL/GenBank/DDBJ whole genome shotgun (WGS) entry which is preliminary data.</text>
</comment>
<gene>
    <name evidence="1" type="ORF">EDF62_2329</name>
</gene>
<proteinExistence type="predicted"/>
<name>A0A4R6RXC6_9MICO</name>
<sequence>MTELFRGATESLHAAGWTFEQPLLADDELPAALRTASETVIRWVSSFSLLSNPDDTVWFLSCDDYSGSTNSAFAWNEFEQLSTQAATTDAEAAAISRFWKHHLPILLSVRGGYEYLAVRDDGAVVHGTEPEFEEADVVCSQFEDLLRYIVTRPAARNNVVERLLFDASSAPDTTLRR</sequence>
<reference evidence="1 2" key="1">
    <citation type="submission" date="2019-03" db="EMBL/GenBank/DDBJ databases">
        <title>Genomic analyses of the natural microbiome of Caenorhabditis elegans.</title>
        <authorList>
            <person name="Samuel B."/>
        </authorList>
    </citation>
    <scope>NUCLEOTIDE SEQUENCE [LARGE SCALE GENOMIC DNA]</scope>
    <source>
        <strain evidence="1 2">JUb18</strain>
    </source>
</reference>
<protein>
    <recommendedName>
        <fullName evidence="3">SUKH-4 immunity protein of toxin-antitoxin system</fullName>
    </recommendedName>
</protein>
<dbReference type="AlphaFoldDB" id="A0A4R6RXC6"/>
<dbReference type="RefSeq" id="WP_133617112.1">
    <property type="nucleotide sequence ID" value="NZ_SNYA01000005.1"/>
</dbReference>
<accession>A0A4R6RXC6</accession>
<dbReference type="Proteomes" id="UP000295601">
    <property type="component" value="Unassembled WGS sequence"/>
</dbReference>